<dbReference type="InterPro" id="IPR051016">
    <property type="entry name" value="Diverse_Substrate_AcTransf"/>
</dbReference>
<dbReference type="OrthoDB" id="9805924at2"/>
<evidence type="ECO:0000256" key="1">
    <source>
        <dbReference type="ARBA" id="ARBA00008694"/>
    </source>
</evidence>
<dbReference type="Proteomes" id="UP000303847">
    <property type="component" value="Chromosome"/>
</dbReference>
<dbReference type="RefSeq" id="WP_009114730.1">
    <property type="nucleotide sequence ID" value="NZ_CP034036.1"/>
</dbReference>
<name>A0A2U1UP60_9GAMM</name>
<dbReference type="AlphaFoldDB" id="A0A2U1UP60"/>
<sequence length="161" mass="18280">MNVTIRNAEKKDAGIILAMITELAIYEKARHEVVTDQQGIEDSLFALDSKTEALIGEADGVPVGYAVFFTSYSTWLGRNGIYLEDLYVTPDRRGKGIGKTLLRHIAWLAAERNCGRLEWCVLDWNQPAIDFYRSIGATPQNEWIRYRLENETLHAFAGKKK</sequence>
<feature type="domain" description="N-acetyltransferase" evidence="4">
    <location>
        <begin position="3"/>
        <end position="161"/>
    </location>
</feature>
<dbReference type="Gene3D" id="3.40.630.30">
    <property type="match status" value="1"/>
</dbReference>
<proteinExistence type="inferred from homology"/>
<dbReference type="Pfam" id="PF00583">
    <property type="entry name" value="Acetyltransf_1"/>
    <property type="match status" value="1"/>
</dbReference>
<dbReference type="PROSITE" id="PS51186">
    <property type="entry name" value="GNAT"/>
    <property type="match status" value="1"/>
</dbReference>
<evidence type="ECO:0000313" key="5">
    <source>
        <dbReference type="EMBL" id="PWC23362.1"/>
    </source>
</evidence>
<evidence type="ECO:0000259" key="4">
    <source>
        <dbReference type="PROSITE" id="PS51186"/>
    </source>
</evidence>
<dbReference type="InterPro" id="IPR000182">
    <property type="entry name" value="GNAT_dom"/>
</dbReference>
<gene>
    <name evidence="5" type="ORF">DDT54_15030</name>
    <name evidence="6" type="ORF">EH206_20745</name>
</gene>
<dbReference type="FunFam" id="3.40.630.30:FF:000064">
    <property type="entry name" value="GNAT family acetyltransferase"/>
    <property type="match status" value="1"/>
</dbReference>
<organism evidence="5 7">
    <name type="scientific">Brenneria nigrifluens DSM 30175 = ATCC 13028</name>
    <dbReference type="NCBI Taxonomy" id="1121120"/>
    <lineage>
        <taxon>Bacteria</taxon>
        <taxon>Pseudomonadati</taxon>
        <taxon>Pseudomonadota</taxon>
        <taxon>Gammaproteobacteria</taxon>
        <taxon>Enterobacterales</taxon>
        <taxon>Pectobacteriaceae</taxon>
        <taxon>Brenneria</taxon>
    </lineage>
</organism>
<dbReference type="InterPro" id="IPR016181">
    <property type="entry name" value="Acyl_CoA_acyltransferase"/>
</dbReference>
<dbReference type="EMBL" id="CP034036">
    <property type="protein sequence ID" value="QCR06361.1"/>
    <property type="molecule type" value="Genomic_DNA"/>
</dbReference>
<dbReference type="PANTHER" id="PTHR10545:SF29">
    <property type="entry name" value="GH14572P-RELATED"/>
    <property type="match status" value="1"/>
</dbReference>
<evidence type="ECO:0000313" key="7">
    <source>
        <dbReference type="Proteomes" id="UP000295985"/>
    </source>
</evidence>
<evidence type="ECO:0000256" key="3">
    <source>
        <dbReference type="ARBA" id="ARBA00023315"/>
    </source>
</evidence>
<evidence type="ECO:0000313" key="6">
    <source>
        <dbReference type="EMBL" id="QCR06361.1"/>
    </source>
</evidence>
<keyword evidence="2 5" id="KW-0808">Transferase</keyword>
<dbReference type="GO" id="GO:0008080">
    <property type="term" value="F:N-acetyltransferase activity"/>
    <property type="evidence" value="ECO:0007669"/>
    <property type="project" value="TreeGrafter"/>
</dbReference>
<keyword evidence="3" id="KW-0012">Acyltransferase</keyword>
<reference evidence="6 8" key="2">
    <citation type="submission" date="2018-11" db="EMBL/GenBank/DDBJ databases">
        <title>Genome sequences of Brenneria nigrifluens and Brenneria rubrifaciens.</title>
        <authorList>
            <person name="Poret-Peterson A.T."/>
            <person name="McClean A.E."/>
            <person name="Kluepfel D.A."/>
        </authorList>
    </citation>
    <scope>NUCLEOTIDE SEQUENCE [LARGE SCALE GENOMIC DNA]</scope>
    <source>
        <strain evidence="6 8">ATCC 13028</strain>
    </source>
</reference>
<evidence type="ECO:0000256" key="2">
    <source>
        <dbReference type="ARBA" id="ARBA00022679"/>
    </source>
</evidence>
<dbReference type="PANTHER" id="PTHR10545">
    <property type="entry name" value="DIAMINE N-ACETYLTRANSFERASE"/>
    <property type="match status" value="1"/>
</dbReference>
<dbReference type="Proteomes" id="UP000295985">
    <property type="component" value="Unassembled WGS sequence"/>
</dbReference>
<dbReference type="SUPFAM" id="SSF55729">
    <property type="entry name" value="Acyl-CoA N-acyltransferases (Nat)"/>
    <property type="match status" value="1"/>
</dbReference>
<comment type="similarity">
    <text evidence="1">Belongs to the acetyltransferase family.</text>
</comment>
<evidence type="ECO:0000313" key="8">
    <source>
        <dbReference type="Proteomes" id="UP000303847"/>
    </source>
</evidence>
<protein>
    <submittedName>
        <fullName evidence="5 6">N-acetyltransferase</fullName>
    </submittedName>
</protein>
<dbReference type="CDD" id="cd04301">
    <property type="entry name" value="NAT_SF"/>
    <property type="match status" value="1"/>
</dbReference>
<keyword evidence="8" id="KW-1185">Reference proteome</keyword>
<accession>A0A2U1UP60</accession>
<reference evidence="5 7" key="1">
    <citation type="submission" date="2018-04" db="EMBL/GenBank/DDBJ databases">
        <title>Brenneria corticis sp.nov.</title>
        <authorList>
            <person name="Li Y."/>
        </authorList>
    </citation>
    <scope>NUCLEOTIDE SEQUENCE [LARGE SCALE GENOMIC DNA]</scope>
    <source>
        <strain evidence="5 7">LMG 2694</strain>
    </source>
</reference>
<dbReference type="EMBL" id="QDKK01000025">
    <property type="protein sequence ID" value="PWC23362.1"/>
    <property type="molecule type" value="Genomic_DNA"/>
</dbReference>